<dbReference type="Pfam" id="PF04801">
    <property type="entry name" value="RPC5"/>
    <property type="match status" value="1"/>
</dbReference>
<reference evidence="2 3" key="1">
    <citation type="journal article" date="2022" name="bioRxiv">
        <title>Genomics of Preaxostyla Flagellates Illuminates Evolutionary Transitions and the Path Towards Mitochondrial Loss.</title>
        <authorList>
            <person name="Novak L.V.F."/>
            <person name="Treitli S.C."/>
            <person name="Pyrih J."/>
            <person name="Halakuc P."/>
            <person name="Pipaliya S.V."/>
            <person name="Vacek V."/>
            <person name="Brzon O."/>
            <person name="Soukal P."/>
            <person name="Eme L."/>
            <person name="Dacks J.B."/>
            <person name="Karnkowska A."/>
            <person name="Elias M."/>
            <person name="Hampl V."/>
        </authorList>
    </citation>
    <scope>NUCLEOTIDE SEQUENCE [LARGE SCALE GENOMIC DNA]</scope>
    <source>
        <strain evidence="2">NAU3</strain>
        <tissue evidence="2">Gut</tissue>
    </source>
</reference>
<comment type="caution">
    <text evidence="2">The sequence shown here is derived from an EMBL/GenBank/DDBJ whole genome shotgun (WGS) entry which is preliminary data.</text>
</comment>
<protein>
    <submittedName>
        <fullName evidence="2">Sin-like protein conserved region</fullName>
    </submittedName>
</protein>
<feature type="compositionally biased region" description="Acidic residues" evidence="1">
    <location>
        <begin position="11"/>
        <end position="20"/>
    </location>
</feature>
<organism evidence="2 3">
    <name type="scientific">Blattamonas nauphoetae</name>
    <dbReference type="NCBI Taxonomy" id="2049346"/>
    <lineage>
        <taxon>Eukaryota</taxon>
        <taxon>Metamonada</taxon>
        <taxon>Preaxostyla</taxon>
        <taxon>Oxymonadida</taxon>
        <taxon>Blattamonas</taxon>
    </lineage>
</organism>
<accession>A0ABQ9YK70</accession>
<evidence type="ECO:0000313" key="3">
    <source>
        <dbReference type="Proteomes" id="UP001281761"/>
    </source>
</evidence>
<dbReference type="PANTHER" id="PTHR12069:SF0">
    <property type="entry name" value="DNA-DIRECTED RNA POLYMERASE III SUBUNIT RPC5"/>
    <property type="match status" value="1"/>
</dbReference>
<gene>
    <name evidence="2" type="ORF">BLNAU_685</name>
</gene>
<sequence>MDIDSTPTDPFTDDNDDWNPDDDPVVHSCDVVLNNDCTDFWILQSTQRPRYIPYKFETLRDVKIKPMNKILEFNFDTRSQTAGLFQTRHLEASDPRNTAISTIRSQVAIQQTTTCIGYLTEPDLFQSSRSQRHQFTITPISTILQLFSDNPRFDEDPASLAPDGSTIPTIGAPPLTALQRAGTAPPSATQLSANQPLRAGKRQFFHIKASEDSEPWLNYALYSQKMSRQVPDARSRLSPKSMEAIPSNTSSSAEYLQLAYPVVAGRFSQSSFRRLITPKMSANDQHQLMHARHEGKDSQNFLKDTSQLIQFIETKRTGQFILDEITHTEMASLPLKEAVLLLLRRGHILTYEQIKDTLVQYGGYDIDESVQSGMINTLGQHPGSNFAPPKSKGIMSNVGRSSFKIITKKDLLDCLTLVGILVQGWWVEKEMTTVRTIVQAVRLLLLVELSKNNVVKLNQIPQIALLNQKIARSLLSLYTRPVDSDDLMMDIPPIFAPRTNNMDEVMSDASQMLGETSVTFIHPPNYRFINAHPQLVEEHRGINEGILTYSTQIFAQYAFKPPKVKR</sequence>
<name>A0ABQ9YK70_9EUKA</name>
<dbReference type="PANTHER" id="PTHR12069">
    <property type="entry name" value="DNA-DIRECTED RNA POLYMERASES III 80 KDA POLYPEPTIDE RNA POLYMERASE III SUBUNIT 5"/>
    <property type="match status" value="1"/>
</dbReference>
<feature type="region of interest" description="Disordered" evidence="1">
    <location>
        <begin position="1"/>
        <end position="20"/>
    </location>
</feature>
<evidence type="ECO:0000256" key="1">
    <source>
        <dbReference type="SAM" id="MobiDB-lite"/>
    </source>
</evidence>
<evidence type="ECO:0000313" key="2">
    <source>
        <dbReference type="EMBL" id="KAK2964154.1"/>
    </source>
</evidence>
<dbReference type="EMBL" id="JARBJD010000003">
    <property type="protein sequence ID" value="KAK2964154.1"/>
    <property type="molecule type" value="Genomic_DNA"/>
</dbReference>
<proteinExistence type="predicted"/>
<feature type="compositionally biased region" description="Low complexity" evidence="1">
    <location>
        <begin position="1"/>
        <end position="10"/>
    </location>
</feature>
<keyword evidence="3" id="KW-1185">Reference proteome</keyword>
<dbReference type="InterPro" id="IPR006886">
    <property type="entry name" value="RNA_pol_III_Rpc5"/>
</dbReference>
<dbReference type="Proteomes" id="UP001281761">
    <property type="component" value="Unassembled WGS sequence"/>
</dbReference>